<dbReference type="EMBL" id="LXQA010091610">
    <property type="protein sequence ID" value="MCI14248.1"/>
    <property type="molecule type" value="Genomic_DNA"/>
</dbReference>
<comment type="caution">
    <text evidence="1">The sequence shown here is derived from an EMBL/GenBank/DDBJ whole genome shotgun (WGS) entry which is preliminary data.</text>
</comment>
<feature type="non-terminal residue" evidence="1">
    <location>
        <position position="1"/>
    </location>
</feature>
<reference evidence="1 2" key="1">
    <citation type="journal article" date="2018" name="Front. Plant Sci.">
        <title>Red Clover (Trifolium pratense) and Zigzag Clover (T. medium) - A Picture of Genomic Similarities and Differences.</title>
        <authorList>
            <person name="Dluhosova J."/>
            <person name="Istvanek J."/>
            <person name="Nedelnik J."/>
            <person name="Repkova J."/>
        </authorList>
    </citation>
    <scope>NUCLEOTIDE SEQUENCE [LARGE SCALE GENOMIC DNA]</scope>
    <source>
        <strain evidence="2">cv. 10/8</strain>
        <tissue evidence="1">Leaf</tissue>
    </source>
</reference>
<sequence length="53" mass="5954">ILRLETNLRIRAWTVAHCRVDPFGEELDSLLLMCSFNALLVVTPGGDLLVMIK</sequence>
<proteinExistence type="predicted"/>
<organism evidence="1 2">
    <name type="scientific">Trifolium medium</name>
    <dbReference type="NCBI Taxonomy" id="97028"/>
    <lineage>
        <taxon>Eukaryota</taxon>
        <taxon>Viridiplantae</taxon>
        <taxon>Streptophyta</taxon>
        <taxon>Embryophyta</taxon>
        <taxon>Tracheophyta</taxon>
        <taxon>Spermatophyta</taxon>
        <taxon>Magnoliopsida</taxon>
        <taxon>eudicotyledons</taxon>
        <taxon>Gunneridae</taxon>
        <taxon>Pentapetalae</taxon>
        <taxon>rosids</taxon>
        <taxon>fabids</taxon>
        <taxon>Fabales</taxon>
        <taxon>Fabaceae</taxon>
        <taxon>Papilionoideae</taxon>
        <taxon>50 kb inversion clade</taxon>
        <taxon>NPAAA clade</taxon>
        <taxon>Hologalegina</taxon>
        <taxon>IRL clade</taxon>
        <taxon>Trifolieae</taxon>
        <taxon>Trifolium</taxon>
    </lineage>
</organism>
<keyword evidence="2" id="KW-1185">Reference proteome</keyword>
<dbReference type="Proteomes" id="UP000265520">
    <property type="component" value="Unassembled WGS sequence"/>
</dbReference>
<name>A0A392PQ71_9FABA</name>
<dbReference type="AlphaFoldDB" id="A0A392PQ71"/>
<protein>
    <submittedName>
        <fullName evidence="1">Uncharacterized protein</fullName>
    </submittedName>
</protein>
<accession>A0A392PQ71</accession>
<evidence type="ECO:0000313" key="2">
    <source>
        <dbReference type="Proteomes" id="UP000265520"/>
    </source>
</evidence>
<evidence type="ECO:0000313" key="1">
    <source>
        <dbReference type="EMBL" id="MCI14248.1"/>
    </source>
</evidence>